<evidence type="ECO:0000256" key="1">
    <source>
        <dbReference type="SAM" id="MobiDB-lite"/>
    </source>
</evidence>
<gene>
    <name evidence="2" type="ORF">PSON_ATCC_30995.1.T0500048</name>
</gene>
<dbReference type="Proteomes" id="UP000692954">
    <property type="component" value="Unassembled WGS sequence"/>
</dbReference>
<organism evidence="2 3">
    <name type="scientific">Paramecium sonneborni</name>
    <dbReference type="NCBI Taxonomy" id="65129"/>
    <lineage>
        <taxon>Eukaryota</taxon>
        <taxon>Sar</taxon>
        <taxon>Alveolata</taxon>
        <taxon>Ciliophora</taxon>
        <taxon>Intramacronucleata</taxon>
        <taxon>Oligohymenophorea</taxon>
        <taxon>Peniculida</taxon>
        <taxon>Parameciidae</taxon>
        <taxon>Paramecium</taxon>
    </lineage>
</organism>
<name>A0A8S1N3M7_9CILI</name>
<feature type="region of interest" description="Disordered" evidence="1">
    <location>
        <begin position="1"/>
        <end position="25"/>
    </location>
</feature>
<sequence>MEEQMKDQMVLNKNKQQNEENKFSYISKSKKKNKKIIEKLENIKKNELKKKNIAQFNEQIIEGDDYSEVIKNQEKLKILKEIMSSVPAYLLMSQAQKRKYFKNVNNQFYESLQKEQGSQCSHKKNVHFNLERNRIKTFNKSDNVFEISQQMI</sequence>
<accession>A0A8S1N3M7</accession>
<keyword evidence="3" id="KW-1185">Reference proteome</keyword>
<evidence type="ECO:0000313" key="3">
    <source>
        <dbReference type="Proteomes" id="UP000692954"/>
    </source>
</evidence>
<comment type="caution">
    <text evidence="2">The sequence shown here is derived from an EMBL/GenBank/DDBJ whole genome shotgun (WGS) entry which is preliminary data.</text>
</comment>
<reference evidence="2" key="1">
    <citation type="submission" date="2021-01" db="EMBL/GenBank/DDBJ databases">
        <authorList>
            <consortium name="Genoscope - CEA"/>
            <person name="William W."/>
        </authorList>
    </citation>
    <scope>NUCLEOTIDE SEQUENCE</scope>
</reference>
<proteinExistence type="predicted"/>
<dbReference type="OrthoDB" id="308558at2759"/>
<evidence type="ECO:0000313" key="2">
    <source>
        <dbReference type="EMBL" id="CAD8086552.1"/>
    </source>
</evidence>
<dbReference type="EMBL" id="CAJJDN010000050">
    <property type="protein sequence ID" value="CAD8086552.1"/>
    <property type="molecule type" value="Genomic_DNA"/>
</dbReference>
<dbReference type="AlphaFoldDB" id="A0A8S1N3M7"/>
<protein>
    <submittedName>
        <fullName evidence="2">Uncharacterized protein</fullName>
    </submittedName>
</protein>